<organism evidence="1 2">
    <name type="scientific">Eshraghiella crossota DSM 2876</name>
    <dbReference type="NCBI Taxonomy" id="511680"/>
    <lineage>
        <taxon>Bacteria</taxon>
        <taxon>Bacillati</taxon>
        <taxon>Bacillota</taxon>
        <taxon>Clostridia</taxon>
        <taxon>Lachnospirales</taxon>
        <taxon>Lachnospiraceae</taxon>
        <taxon>Eshraghiella</taxon>
    </lineage>
</organism>
<dbReference type="GeneID" id="98917690"/>
<evidence type="ECO:0000313" key="2">
    <source>
        <dbReference type="Proteomes" id="UP000006238"/>
    </source>
</evidence>
<comment type="caution">
    <text evidence="1">The sequence shown here is derived from an EMBL/GenBank/DDBJ whole genome shotgun (WGS) entry which is preliminary data.</text>
</comment>
<accession>D4S269</accession>
<protein>
    <submittedName>
        <fullName evidence="1">Uncharacterized protein</fullName>
    </submittedName>
</protein>
<evidence type="ECO:0000313" key="1">
    <source>
        <dbReference type="EMBL" id="EFF67626.1"/>
    </source>
</evidence>
<dbReference type="eggNOG" id="ENOG50331YH">
    <property type="taxonomic scope" value="Bacteria"/>
</dbReference>
<gene>
    <name evidence="1" type="ORF">BUTYVIB_02191</name>
</gene>
<dbReference type="EMBL" id="ABWN01000037">
    <property type="protein sequence ID" value="EFF67626.1"/>
    <property type="molecule type" value="Genomic_DNA"/>
</dbReference>
<proteinExistence type="predicted"/>
<dbReference type="Proteomes" id="UP000006238">
    <property type="component" value="Unassembled WGS sequence"/>
</dbReference>
<sequence>MWKILNIFDGDYGCEELKDGETPKVTVTLEDENGNRRFFSVKDSVLYEKNLGEGSVLDDLSFFLNKE</sequence>
<keyword evidence="2" id="KW-1185">Reference proteome</keyword>
<dbReference type="STRING" id="45851.BHV86_04420"/>
<dbReference type="RefSeq" id="WP_005604220.1">
    <property type="nucleotide sequence ID" value="NZ_GG663524.1"/>
</dbReference>
<reference evidence="1 2" key="1">
    <citation type="submission" date="2010-02" db="EMBL/GenBank/DDBJ databases">
        <authorList>
            <person name="Weinstock G."/>
            <person name="Sodergren E."/>
            <person name="Clifton S."/>
            <person name="Fulton L."/>
            <person name="Fulton B."/>
            <person name="Courtney L."/>
            <person name="Fronick C."/>
            <person name="Harrison M."/>
            <person name="Strong C."/>
            <person name="Farmer C."/>
            <person name="Delahaunty K."/>
            <person name="Markovic C."/>
            <person name="Hall O."/>
            <person name="Minx P."/>
            <person name="Tomlinson C."/>
            <person name="Mitreva M."/>
            <person name="Nelson J."/>
            <person name="Hou S."/>
            <person name="Wollam A."/>
            <person name="Pepin K.H."/>
            <person name="Johnson M."/>
            <person name="Bhonagiri V."/>
            <person name="Zhang X."/>
            <person name="Suruliraj S."/>
            <person name="Warren W."/>
            <person name="Chinwalla A."/>
            <person name="Mardis E.R."/>
            <person name="Wilson R.K."/>
        </authorList>
    </citation>
    <scope>NUCLEOTIDE SEQUENCE [LARGE SCALE GENOMIC DNA]</scope>
    <source>
        <strain evidence="1 2">DSM 2876</strain>
    </source>
</reference>
<dbReference type="HOGENOM" id="CLU_195923_1_0_9"/>
<dbReference type="AlphaFoldDB" id="D4S269"/>
<name>D4S269_9FIRM</name>